<dbReference type="AlphaFoldDB" id="A0A067PI68"/>
<evidence type="ECO:0000313" key="7">
    <source>
        <dbReference type="Proteomes" id="UP000027265"/>
    </source>
</evidence>
<keyword evidence="2" id="KW-0521">NADP</keyword>
<dbReference type="HOGENOM" id="CLU_010194_12_1_1"/>
<organism evidence="6 7">
    <name type="scientific">Jaapia argillacea MUCL 33604</name>
    <dbReference type="NCBI Taxonomy" id="933084"/>
    <lineage>
        <taxon>Eukaryota</taxon>
        <taxon>Fungi</taxon>
        <taxon>Dikarya</taxon>
        <taxon>Basidiomycota</taxon>
        <taxon>Agaricomycotina</taxon>
        <taxon>Agaricomycetes</taxon>
        <taxon>Agaricomycetidae</taxon>
        <taxon>Jaapiales</taxon>
        <taxon>Jaapiaceae</taxon>
        <taxon>Jaapia</taxon>
    </lineage>
</organism>
<name>A0A067PI68_9AGAM</name>
<evidence type="ECO:0000256" key="1">
    <source>
        <dbReference type="ARBA" id="ARBA00006484"/>
    </source>
</evidence>
<dbReference type="OrthoDB" id="3819888at2759"/>
<evidence type="ECO:0000256" key="5">
    <source>
        <dbReference type="SAM" id="MobiDB-lite"/>
    </source>
</evidence>
<evidence type="ECO:0000256" key="4">
    <source>
        <dbReference type="RuleBase" id="RU000363"/>
    </source>
</evidence>
<dbReference type="SUPFAM" id="SSF51735">
    <property type="entry name" value="NAD(P)-binding Rossmann-fold domains"/>
    <property type="match status" value="1"/>
</dbReference>
<gene>
    <name evidence="6" type="ORF">JAAARDRAFT_61240</name>
</gene>
<dbReference type="STRING" id="933084.A0A067PI68"/>
<evidence type="ECO:0000313" key="6">
    <source>
        <dbReference type="EMBL" id="KDQ53525.1"/>
    </source>
</evidence>
<dbReference type="InterPro" id="IPR036291">
    <property type="entry name" value="NAD(P)-bd_dom_sf"/>
</dbReference>
<comment type="similarity">
    <text evidence="1 4">Belongs to the short-chain dehydrogenases/reductases (SDR) family.</text>
</comment>
<keyword evidence="7" id="KW-1185">Reference proteome</keyword>
<evidence type="ECO:0000256" key="3">
    <source>
        <dbReference type="ARBA" id="ARBA00023002"/>
    </source>
</evidence>
<feature type="region of interest" description="Disordered" evidence="5">
    <location>
        <begin position="239"/>
        <end position="267"/>
    </location>
</feature>
<keyword evidence="3" id="KW-0560">Oxidoreductase</keyword>
<dbReference type="GO" id="GO:0016491">
    <property type="term" value="F:oxidoreductase activity"/>
    <property type="evidence" value="ECO:0007669"/>
    <property type="project" value="UniProtKB-KW"/>
</dbReference>
<dbReference type="InParanoid" id="A0A067PI68"/>
<dbReference type="PANTHER" id="PTHR43618:SF4">
    <property type="entry name" value="SHORT CHAIN DEHYDROGENASE_REDUCTASE FAMILY (AFU_ORTHOLOGUE AFUA_7G04540)"/>
    <property type="match status" value="1"/>
</dbReference>
<dbReference type="Proteomes" id="UP000027265">
    <property type="component" value="Unassembled WGS sequence"/>
</dbReference>
<dbReference type="InterPro" id="IPR002347">
    <property type="entry name" value="SDR_fam"/>
</dbReference>
<dbReference type="InterPro" id="IPR052178">
    <property type="entry name" value="Sec_Metab_Biosynth_SDR"/>
</dbReference>
<proteinExistence type="inferred from homology"/>
<sequence>MSSKTQTSGKGNEALVAKELFDLSGLKAVVTGGGTGIGLMITQALVANGVTVYITARRKEVLDTVVEKYSHGPGKIIAASCDITYKNDVMRLAKEIEKMEPNGIHILVNNAGIARERGTTAFQTGEPNMKDANSISEHLLKATPESWAETFDTNVTAQYFVSAAFLPLLSKGTANTSGYSSSIINVASISGMSRASSSGQYAYAASKAAFLHLSKMLGTTLSQCKVRVNTICPGIFPSEMTTDTSDETNKSFLEDKGRDLPAGRSGDEGDMASAVLYLVGKNSLFTNGQVLYPDGGALLTSPAAF</sequence>
<feature type="compositionally biased region" description="Basic and acidic residues" evidence="5">
    <location>
        <begin position="247"/>
        <end position="267"/>
    </location>
</feature>
<dbReference type="Gene3D" id="3.40.50.720">
    <property type="entry name" value="NAD(P)-binding Rossmann-like Domain"/>
    <property type="match status" value="1"/>
</dbReference>
<evidence type="ECO:0000256" key="2">
    <source>
        <dbReference type="ARBA" id="ARBA00022857"/>
    </source>
</evidence>
<dbReference type="PRINTS" id="PR00080">
    <property type="entry name" value="SDRFAMILY"/>
</dbReference>
<dbReference type="Pfam" id="PF00106">
    <property type="entry name" value="adh_short"/>
    <property type="match status" value="1"/>
</dbReference>
<accession>A0A067PI68</accession>
<protein>
    <submittedName>
        <fullName evidence="6">Uncharacterized protein</fullName>
    </submittedName>
</protein>
<dbReference type="PANTHER" id="PTHR43618">
    <property type="entry name" value="7-ALPHA-HYDROXYSTEROID DEHYDROGENASE"/>
    <property type="match status" value="1"/>
</dbReference>
<reference evidence="7" key="1">
    <citation type="journal article" date="2014" name="Proc. Natl. Acad. Sci. U.S.A.">
        <title>Extensive sampling of basidiomycete genomes demonstrates inadequacy of the white-rot/brown-rot paradigm for wood decay fungi.</title>
        <authorList>
            <person name="Riley R."/>
            <person name="Salamov A.A."/>
            <person name="Brown D.W."/>
            <person name="Nagy L.G."/>
            <person name="Floudas D."/>
            <person name="Held B.W."/>
            <person name="Levasseur A."/>
            <person name="Lombard V."/>
            <person name="Morin E."/>
            <person name="Otillar R."/>
            <person name="Lindquist E.A."/>
            <person name="Sun H."/>
            <person name="LaButti K.M."/>
            <person name="Schmutz J."/>
            <person name="Jabbour D."/>
            <person name="Luo H."/>
            <person name="Baker S.E."/>
            <person name="Pisabarro A.G."/>
            <person name="Walton J.D."/>
            <person name="Blanchette R.A."/>
            <person name="Henrissat B."/>
            <person name="Martin F."/>
            <person name="Cullen D."/>
            <person name="Hibbett D.S."/>
            <person name="Grigoriev I.V."/>
        </authorList>
    </citation>
    <scope>NUCLEOTIDE SEQUENCE [LARGE SCALE GENOMIC DNA]</scope>
    <source>
        <strain evidence="7">MUCL 33604</strain>
    </source>
</reference>
<dbReference type="PRINTS" id="PR00081">
    <property type="entry name" value="GDHRDH"/>
</dbReference>
<dbReference type="EMBL" id="KL197733">
    <property type="protein sequence ID" value="KDQ53525.1"/>
    <property type="molecule type" value="Genomic_DNA"/>
</dbReference>